<dbReference type="GO" id="GO:0003677">
    <property type="term" value="F:DNA binding"/>
    <property type="evidence" value="ECO:0007669"/>
    <property type="project" value="UniProtKB-KW"/>
</dbReference>
<accession>T1A8S0</accession>
<dbReference type="AlphaFoldDB" id="T1A8S0"/>
<dbReference type="PANTHER" id="PTHR30408:SF12">
    <property type="entry name" value="TYPE I RESTRICTION ENZYME MJAVIII SPECIFICITY SUBUNIT"/>
    <property type="match status" value="1"/>
</dbReference>
<protein>
    <submittedName>
        <fullName evidence="5">Type I restriction-modification system, S subunit</fullName>
    </submittedName>
</protein>
<dbReference type="SUPFAM" id="SSF116734">
    <property type="entry name" value="DNA methylase specificity domain"/>
    <property type="match status" value="2"/>
</dbReference>
<dbReference type="GO" id="GO:0009307">
    <property type="term" value="P:DNA restriction-modification system"/>
    <property type="evidence" value="ECO:0007669"/>
    <property type="project" value="UniProtKB-KW"/>
</dbReference>
<comment type="caution">
    <text evidence="5">The sequence shown here is derived from an EMBL/GenBank/DDBJ whole genome shotgun (WGS) entry which is preliminary data.</text>
</comment>
<keyword evidence="3" id="KW-0238">DNA-binding</keyword>
<evidence type="ECO:0000259" key="4">
    <source>
        <dbReference type="Pfam" id="PF01420"/>
    </source>
</evidence>
<dbReference type="InterPro" id="IPR000055">
    <property type="entry name" value="Restrct_endonuc_typeI_TRD"/>
</dbReference>
<feature type="domain" description="Type I restriction modification DNA specificity" evidence="4">
    <location>
        <begin position="242"/>
        <end position="408"/>
    </location>
</feature>
<dbReference type="EMBL" id="AUZY01006738">
    <property type="protein sequence ID" value="EQD53407.1"/>
    <property type="molecule type" value="Genomic_DNA"/>
</dbReference>
<reference evidence="5" key="2">
    <citation type="journal article" date="2014" name="ISME J.">
        <title>Microbial stratification in low pH oxic and suboxic macroscopic growths along an acid mine drainage.</title>
        <authorList>
            <person name="Mendez-Garcia C."/>
            <person name="Mesa V."/>
            <person name="Sprenger R.R."/>
            <person name="Richter M."/>
            <person name="Diez M.S."/>
            <person name="Solano J."/>
            <person name="Bargiela R."/>
            <person name="Golyshina O.V."/>
            <person name="Manteca A."/>
            <person name="Ramos J.L."/>
            <person name="Gallego J.R."/>
            <person name="Llorente I."/>
            <person name="Martins Dos Santos V.A."/>
            <person name="Jensen O.N."/>
            <person name="Pelaez A.I."/>
            <person name="Sanchez J."/>
            <person name="Ferrer M."/>
        </authorList>
    </citation>
    <scope>NUCLEOTIDE SEQUENCE</scope>
</reference>
<dbReference type="PANTHER" id="PTHR30408">
    <property type="entry name" value="TYPE-1 RESTRICTION ENZYME ECOKI SPECIFICITY PROTEIN"/>
    <property type="match status" value="1"/>
</dbReference>
<evidence type="ECO:0000256" key="3">
    <source>
        <dbReference type="ARBA" id="ARBA00023125"/>
    </source>
</evidence>
<proteinExistence type="inferred from homology"/>
<sequence>MSHYKPYPVYKDSGVEWIGKVPEHWEVKRLRHVASFKNSNVDKKAYDGQETVSLCNYTDVYYNEFITPDLPFMQATASSAEVEQFSLKKGDVIITKDSEDPSDIGIPSLVQEDVPGVVCGYHLTMIRGTDFDTSRLIHRILQSHPTQAHFFVEAPGITRYGLSQDAIGDLRFCLPPESERGRIAGRIDRETSRIDALIAKKTRFIELLKEKRSGLITHAVTKGLDPNVKMKDSGVEWIGEVPEHWERRKITHVFEGVGSGTTPPTGQHEWYSDRGIPWITTGELRETVITGTVKYLTTKALEEFSTLRVYPVGSLVIAMYGATIGRLGILGVPATTNQACCVLSGEISLSIRFAYFWLLAFKQHIIDLYAAGGGQPNINQEIIANLRIPAPILVDQAGIATFLDRETSSIDTLIAKVQRSIDLLKERRSTFITAGVTGRIDLRGGS</sequence>
<dbReference type="Pfam" id="PF01420">
    <property type="entry name" value="Methylase_S"/>
    <property type="match status" value="1"/>
</dbReference>
<gene>
    <name evidence="5" type="ORF">B1B_10257</name>
</gene>
<keyword evidence="2" id="KW-0680">Restriction system</keyword>
<name>T1A8S0_9ZZZZ</name>
<evidence type="ECO:0000256" key="2">
    <source>
        <dbReference type="ARBA" id="ARBA00022747"/>
    </source>
</evidence>
<evidence type="ECO:0000313" key="5">
    <source>
        <dbReference type="EMBL" id="EQD53407.1"/>
    </source>
</evidence>
<dbReference type="InterPro" id="IPR052021">
    <property type="entry name" value="Type-I_RS_S_subunit"/>
</dbReference>
<organism evidence="5">
    <name type="scientific">mine drainage metagenome</name>
    <dbReference type="NCBI Taxonomy" id="410659"/>
    <lineage>
        <taxon>unclassified sequences</taxon>
        <taxon>metagenomes</taxon>
        <taxon>ecological metagenomes</taxon>
    </lineage>
</organism>
<comment type="similarity">
    <text evidence="1">Belongs to the type-I restriction system S methylase family.</text>
</comment>
<evidence type="ECO:0000256" key="1">
    <source>
        <dbReference type="ARBA" id="ARBA00010923"/>
    </source>
</evidence>
<reference evidence="5" key="1">
    <citation type="submission" date="2013-08" db="EMBL/GenBank/DDBJ databases">
        <authorList>
            <person name="Mendez C."/>
            <person name="Richter M."/>
            <person name="Ferrer M."/>
            <person name="Sanchez J."/>
        </authorList>
    </citation>
    <scope>NUCLEOTIDE SEQUENCE</scope>
</reference>
<dbReference type="InterPro" id="IPR044946">
    <property type="entry name" value="Restrct_endonuc_typeI_TRD_sf"/>
</dbReference>
<dbReference type="Gene3D" id="3.90.220.20">
    <property type="entry name" value="DNA methylase specificity domains"/>
    <property type="match status" value="2"/>
</dbReference>
<dbReference type="CDD" id="cd17280">
    <property type="entry name" value="RMtype1_S_MspEN3ORF6650P_TRD2-CR2_like"/>
    <property type="match status" value="1"/>
</dbReference>